<dbReference type="Proteomes" id="UP001519363">
    <property type="component" value="Unassembled WGS sequence"/>
</dbReference>
<evidence type="ECO:0008006" key="4">
    <source>
        <dbReference type="Google" id="ProtNLM"/>
    </source>
</evidence>
<gene>
    <name evidence="2" type="ORF">JOF53_003573</name>
</gene>
<dbReference type="EMBL" id="JAGIOO010000001">
    <property type="protein sequence ID" value="MBP2474701.1"/>
    <property type="molecule type" value="Genomic_DNA"/>
</dbReference>
<name>A0ABS5ADN9_9PSEU</name>
<dbReference type="RefSeq" id="WP_086782609.1">
    <property type="nucleotide sequence ID" value="NZ_JAGIOO010000001.1"/>
</dbReference>
<comment type="caution">
    <text evidence="2">The sequence shown here is derived from an EMBL/GenBank/DDBJ whole genome shotgun (WGS) entry which is preliminary data.</text>
</comment>
<organism evidence="2 3">
    <name type="scientific">Crossiella equi</name>
    <dbReference type="NCBI Taxonomy" id="130796"/>
    <lineage>
        <taxon>Bacteria</taxon>
        <taxon>Bacillati</taxon>
        <taxon>Actinomycetota</taxon>
        <taxon>Actinomycetes</taxon>
        <taxon>Pseudonocardiales</taxon>
        <taxon>Pseudonocardiaceae</taxon>
        <taxon>Crossiella</taxon>
    </lineage>
</organism>
<evidence type="ECO:0000256" key="1">
    <source>
        <dbReference type="SAM" id="MobiDB-lite"/>
    </source>
</evidence>
<evidence type="ECO:0000313" key="3">
    <source>
        <dbReference type="Proteomes" id="UP001519363"/>
    </source>
</evidence>
<reference evidence="2 3" key="1">
    <citation type="submission" date="2021-03" db="EMBL/GenBank/DDBJ databases">
        <title>Sequencing the genomes of 1000 actinobacteria strains.</title>
        <authorList>
            <person name="Klenk H.-P."/>
        </authorList>
    </citation>
    <scope>NUCLEOTIDE SEQUENCE [LARGE SCALE GENOMIC DNA]</scope>
    <source>
        <strain evidence="2 3">DSM 44580</strain>
    </source>
</reference>
<evidence type="ECO:0000313" key="2">
    <source>
        <dbReference type="EMBL" id="MBP2474701.1"/>
    </source>
</evidence>
<protein>
    <recommendedName>
        <fullName evidence="4">Excreted virulence factor EspC (Type VII ESX diderm)</fullName>
    </recommendedName>
</protein>
<feature type="compositionally biased region" description="Basic and acidic residues" evidence="1">
    <location>
        <begin position="88"/>
        <end position="98"/>
    </location>
</feature>
<proteinExistence type="predicted"/>
<feature type="region of interest" description="Disordered" evidence="1">
    <location>
        <begin position="84"/>
        <end position="106"/>
    </location>
</feature>
<dbReference type="Pfam" id="PF10824">
    <property type="entry name" value="T7SS_ESX_EspC"/>
    <property type="match status" value="1"/>
</dbReference>
<dbReference type="InterPro" id="IPR022536">
    <property type="entry name" value="EspC"/>
</dbReference>
<sequence>MAEKGFKVDPAALRGYSNAVKGLSGEVGKVGTGTLAGTNALPANAFGTIGAEVSGALTPAVQGILDGIAAAAKAMTELGTAVSSTLTDYERQDDDHAQQVKRAGTR</sequence>
<keyword evidence="3" id="KW-1185">Reference proteome</keyword>
<accession>A0ABS5ADN9</accession>